<dbReference type="NCBIfam" id="TIGR02241">
    <property type="entry name" value="conserved hypothetical phage tail region protein"/>
    <property type="match status" value="1"/>
</dbReference>
<reference evidence="1 2" key="1">
    <citation type="submission" date="2019-06" db="EMBL/GenBank/DDBJ databases">
        <title>Genomic Encyclopedia of Type Strains, Phase IV (KMG-V): Genome sequencing to study the core and pangenomes of soil and plant-associated prokaryotes.</title>
        <authorList>
            <person name="Whitman W."/>
        </authorList>
    </citation>
    <scope>NUCLEOTIDE SEQUENCE [LARGE SCALE GENOMIC DNA]</scope>
    <source>
        <strain evidence="1 2">BR 12005</strain>
    </source>
</reference>
<gene>
    <name evidence="1" type="ORF">FBZ87_104109</name>
</gene>
<organism evidence="1 2">
    <name type="scientific">Nitrospirillum amazonense</name>
    <dbReference type="NCBI Taxonomy" id="28077"/>
    <lineage>
        <taxon>Bacteria</taxon>
        <taxon>Pseudomonadati</taxon>
        <taxon>Pseudomonadota</taxon>
        <taxon>Alphaproteobacteria</taxon>
        <taxon>Rhodospirillales</taxon>
        <taxon>Azospirillaceae</taxon>
        <taxon>Nitrospirillum</taxon>
    </lineage>
</organism>
<accession>A0A560JV66</accession>
<dbReference type="InterPro" id="IPR010667">
    <property type="entry name" value="Phage_T4_Gp19"/>
</dbReference>
<comment type="caution">
    <text evidence="1">The sequence shown here is derived from an EMBL/GenBank/DDBJ whole genome shotgun (WGS) entry which is preliminary data.</text>
</comment>
<dbReference type="GO" id="GO:0005198">
    <property type="term" value="F:structural molecule activity"/>
    <property type="evidence" value="ECO:0007669"/>
    <property type="project" value="InterPro"/>
</dbReference>
<dbReference type="AlphaFoldDB" id="A0A560JV66"/>
<proteinExistence type="predicted"/>
<dbReference type="PANTHER" id="PTHR38009:SF1">
    <property type="entry name" value="CONSERVED HYPOTHETICAL PHAGE TAIL PROTEIN"/>
    <property type="match status" value="1"/>
</dbReference>
<protein>
    <submittedName>
        <fullName evidence="1">Phage tail-like protein</fullName>
    </submittedName>
</protein>
<sequence length="135" mass="14279">MSGETQTSTWPLPKFYFSVQLGNGVAATFQEAAGLDTDAQPTPASGPLGNVTLRKGAVTNGSALWDWFNQIKLNTIAHQTVVINLRDEAGAVAMGWTLNNAFPTKITGADLKSEGNEVAVESLEVAFETLVITAP</sequence>
<dbReference type="PANTHER" id="PTHR38009">
    <property type="entry name" value="CONSERVED HYPOTHETICAL PHAGE TAIL PROTEIN"/>
    <property type="match status" value="1"/>
</dbReference>
<evidence type="ECO:0000313" key="2">
    <source>
        <dbReference type="Proteomes" id="UP000320516"/>
    </source>
</evidence>
<dbReference type="EMBL" id="VITV01000004">
    <property type="protein sequence ID" value="TWB75013.1"/>
    <property type="molecule type" value="Genomic_DNA"/>
</dbReference>
<name>A0A560JV66_9PROT</name>
<dbReference type="Proteomes" id="UP000320516">
    <property type="component" value="Unassembled WGS sequence"/>
</dbReference>
<dbReference type="InterPro" id="IPR011747">
    <property type="entry name" value="CHP02241"/>
</dbReference>
<dbReference type="RefSeq" id="WP_145610570.1">
    <property type="nucleotide sequence ID" value="NZ_VITV01000004.1"/>
</dbReference>
<evidence type="ECO:0000313" key="1">
    <source>
        <dbReference type="EMBL" id="TWB75013.1"/>
    </source>
</evidence>
<dbReference type="Pfam" id="PF06841">
    <property type="entry name" value="Phage_T4_gp19"/>
    <property type="match status" value="1"/>
</dbReference>